<feature type="domain" description="ASCH" evidence="1">
    <location>
        <begin position="5"/>
        <end position="85"/>
    </location>
</feature>
<keyword evidence="3" id="KW-1185">Reference proteome</keyword>
<organism evidence="2 3">
    <name type="scientific">Paludibacter propionicigenes (strain DSM 17365 / JCM 13257 / WB4)</name>
    <dbReference type="NCBI Taxonomy" id="694427"/>
    <lineage>
        <taxon>Bacteria</taxon>
        <taxon>Pseudomonadati</taxon>
        <taxon>Bacteroidota</taxon>
        <taxon>Bacteroidia</taxon>
        <taxon>Bacteroidales</taxon>
        <taxon>Paludibacteraceae</taxon>
        <taxon>Paludibacter</taxon>
    </lineage>
</organism>
<dbReference type="KEGG" id="ppn:Palpr_3002"/>
<name>E4T8M1_PALPW</name>
<dbReference type="OrthoDB" id="9800495at2"/>
<evidence type="ECO:0000313" key="3">
    <source>
        <dbReference type="Proteomes" id="UP000008718"/>
    </source>
</evidence>
<gene>
    <name evidence="2" type="ordered locus">Palpr_3002</name>
</gene>
<dbReference type="STRING" id="694427.Palpr_3002"/>
<protein>
    <recommendedName>
        <fullName evidence="1">ASCH domain-containing protein</fullName>
    </recommendedName>
</protein>
<dbReference type="InterPro" id="IPR007374">
    <property type="entry name" value="ASCH_domain"/>
</dbReference>
<reference evidence="2 3" key="2">
    <citation type="journal article" date="2011" name="Stand. Genomic Sci.">
        <title>Complete genome sequence of Paludibacter propionicigenes type strain (WB4).</title>
        <authorList>
            <person name="Gronow S."/>
            <person name="Munk C."/>
            <person name="Lapidus A."/>
            <person name="Nolan M."/>
            <person name="Lucas S."/>
            <person name="Hammon N."/>
            <person name="Deshpande S."/>
            <person name="Cheng J.F."/>
            <person name="Tapia R."/>
            <person name="Han C."/>
            <person name="Goodwin L."/>
            <person name="Pitluck S."/>
            <person name="Liolios K."/>
            <person name="Ivanova N."/>
            <person name="Mavromatis K."/>
            <person name="Mikhailova N."/>
            <person name="Pati A."/>
            <person name="Chen A."/>
            <person name="Palaniappan K."/>
            <person name="Land M."/>
            <person name="Hauser L."/>
            <person name="Chang Y.J."/>
            <person name="Jeffries C.D."/>
            <person name="Brambilla E."/>
            <person name="Rohde M."/>
            <person name="Goker M."/>
            <person name="Detter J.C."/>
            <person name="Woyke T."/>
            <person name="Bristow J."/>
            <person name="Eisen J.A."/>
            <person name="Markowitz V."/>
            <person name="Hugenholtz P."/>
            <person name="Kyrpides N.C."/>
            <person name="Klenk H.P."/>
        </authorList>
    </citation>
    <scope>NUCLEOTIDE SEQUENCE [LARGE SCALE GENOMIC DNA]</scope>
    <source>
        <strain evidence="3">DSM 17365 / JCM 13257 / WB4</strain>
    </source>
</reference>
<dbReference type="EMBL" id="CP002345">
    <property type="protein sequence ID" value="ADQ81130.1"/>
    <property type="molecule type" value="Genomic_DNA"/>
</dbReference>
<evidence type="ECO:0000259" key="1">
    <source>
        <dbReference type="Pfam" id="PF04266"/>
    </source>
</evidence>
<dbReference type="Gene3D" id="2.30.130.30">
    <property type="entry name" value="Hypothetical protein"/>
    <property type="match status" value="1"/>
</dbReference>
<dbReference type="InterPro" id="IPR015947">
    <property type="entry name" value="PUA-like_sf"/>
</dbReference>
<dbReference type="HOGENOM" id="CLU_135561_1_0_10"/>
<dbReference type="Pfam" id="PF04266">
    <property type="entry name" value="ASCH"/>
    <property type="match status" value="1"/>
</dbReference>
<evidence type="ECO:0000313" key="2">
    <source>
        <dbReference type="EMBL" id="ADQ81130.1"/>
    </source>
</evidence>
<proteinExistence type="predicted"/>
<dbReference type="AlphaFoldDB" id="E4T8M1"/>
<sequence>MKILLSIKPEYANKIFDGTKKYEFRKTIFKDSTVNTVIVYASSPVQRVIGEFTIDSVISEKTEDLWAMTREFSGITKAFFDEYFALKDVGHAIKIRETKKYKEPRRLVDYNIDFAPQSFVYL</sequence>
<accession>E4T8M1</accession>
<dbReference type="eggNOG" id="COG4933">
    <property type="taxonomic scope" value="Bacteria"/>
</dbReference>
<dbReference type="Proteomes" id="UP000008718">
    <property type="component" value="Chromosome"/>
</dbReference>
<dbReference type="RefSeq" id="WP_013446499.1">
    <property type="nucleotide sequence ID" value="NC_014734.1"/>
</dbReference>
<dbReference type="SUPFAM" id="SSF88697">
    <property type="entry name" value="PUA domain-like"/>
    <property type="match status" value="1"/>
</dbReference>
<reference key="1">
    <citation type="submission" date="2010-11" db="EMBL/GenBank/DDBJ databases">
        <title>The complete genome of Paludibacter propionicigenes DSM 17365.</title>
        <authorList>
            <consortium name="US DOE Joint Genome Institute (JGI-PGF)"/>
            <person name="Lucas S."/>
            <person name="Copeland A."/>
            <person name="Lapidus A."/>
            <person name="Bruce D."/>
            <person name="Goodwin L."/>
            <person name="Pitluck S."/>
            <person name="Kyrpides N."/>
            <person name="Mavromatis K."/>
            <person name="Ivanova N."/>
            <person name="Munk A.C."/>
            <person name="Brettin T."/>
            <person name="Detter J.C."/>
            <person name="Han C."/>
            <person name="Tapia R."/>
            <person name="Land M."/>
            <person name="Hauser L."/>
            <person name="Markowitz V."/>
            <person name="Cheng J.-F."/>
            <person name="Hugenholtz P."/>
            <person name="Woyke T."/>
            <person name="Wu D."/>
            <person name="Gronow S."/>
            <person name="Wellnitz S."/>
            <person name="Brambilla E."/>
            <person name="Klenk H.-P."/>
            <person name="Eisen J.A."/>
        </authorList>
    </citation>
    <scope>NUCLEOTIDE SEQUENCE</scope>
    <source>
        <strain>WB4</strain>
    </source>
</reference>